<feature type="domain" description="Tyrosine-protein phosphatase" evidence="7">
    <location>
        <begin position="182"/>
        <end position="334"/>
    </location>
</feature>
<organism evidence="9 10">
    <name type="scientific">Zosterops borbonicus</name>
    <dbReference type="NCBI Taxonomy" id="364589"/>
    <lineage>
        <taxon>Eukaryota</taxon>
        <taxon>Metazoa</taxon>
        <taxon>Chordata</taxon>
        <taxon>Craniata</taxon>
        <taxon>Vertebrata</taxon>
        <taxon>Euteleostomi</taxon>
        <taxon>Archelosauria</taxon>
        <taxon>Archosauria</taxon>
        <taxon>Dinosauria</taxon>
        <taxon>Saurischia</taxon>
        <taxon>Theropoda</taxon>
        <taxon>Coelurosauria</taxon>
        <taxon>Aves</taxon>
        <taxon>Neognathae</taxon>
        <taxon>Neoaves</taxon>
        <taxon>Telluraves</taxon>
        <taxon>Australaves</taxon>
        <taxon>Passeriformes</taxon>
        <taxon>Sylvioidea</taxon>
        <taxon>Zosteropidae</taxon>
        <taxon>Zosterops</taxon>
    </lineage>
</organism>
<dbReference type="PROSITE" id="PS50056">
    <property type="entry name" value="TYR_PHOSPHATASE_2"/>
    <property type="match status" value="2"/>
</dbReference>
<keyword evidence="3" id="KW-0904">Protein phosphatase</keyword>
<dbReference type="PANTHER" id="PTHR45682:SF10">
    <property type="entry name" value="DUAL SPECIFICITY PROTEIN PHOSPHATASE 13 ISOFORM B"/>
    <property type="match status" value="1"/>
</dbReference>
<evidence type="ECO:0008006" key="11">
    <source>
        <dbReference type="Google" id="ProtNLM"/>
    </source>
</evidence>
<dbReference type="Gene3D" id="3.90.190.10">
    <property type="entry name" value="Protein tyrosine phosphatase superfamily"/>
    <property type="match status" value="3"/>
</dbReference>
<dbReference type="InterPro" id="IPR020405">
    <property type="entry name" value="Atypical_DUSP_subfamA"/>
</dbReference>
<keyword evidence="10" id="KW-1185">Reference proteome</keyword>
<protein>
    <recommendedName>
        <fullName evidence="11">Protein-serine/threonine phosphatase</fullName>
    </recommendedName>
</protein>
<reference evidence="9" key="1">
    <citation type="submission" date="2019-04" db="EMBL/GenBank/DDBJ databases">
        <title>Genome assembly of Zosterops borbonicus 15179.</title>
        <authorList>
            <person name="Leroy T."/>
            <person name="Anselmetti Y."/>
            <person name="Tilak M.-K."/>
            <person name="Nabholz B."/>
        </authorList>
    </citation>
    <scope>NUCLEOTIDE SEQUENCE</scope>
    <source>
        <strain evidence="9">HGM_15179</strain>
        <tissue evidence="9">Muscle</tissue>
    </source>
</reference>
<evidence type="ECO:0000256" key="4">
    <source>
        <dbReference type="ARBA" id="ARBA00047761"/>
    </source>
</evidence>
<feature type="domain" description="Tyrosine specific protein phosphatases" evidence="8">
    <location>
        <begin position="251"/>
        <end position="303"/>
    </location>
</feature>
<dbReference type="PROSITE" id="PS00383">
    <property type="entry name" value="TYR_PHOSPHATASE_1"/>
    <property type="match status" value="2"/>
</dbReference>
<dbReference type="Proteomes" id="UP000796761">
    <property type="component" value="Unassembled WGS sequence"/>
</dbReference>
<keyword evidence="2" id="KW-0378">Hydrolase</keyword>
<evidence type="ECO:0000256" key="2">
    <source>
        <dbReference type="ARBA" id="ARBA00022801"/>
    </source>
</evidence>
<comment type="caution">
    <text evidence="9">The sequence shown here is derived from an EMBL/GenBank/DDBJ whole genome shotgun (WGS) entry which is preliminary data.</text>
</comment>
<dbReference type="InterPro" id="IPR000387">
    <property type="entry name" value="Tyr_Pase_dom"/>
</dbReference>
<evidence type="ECO:0000313" key="9">
    <source>
        <dbReference type="EMBL" id="TRZ20168.1"/>
    </source>
</evidence>
<feature type="domain" description="Tyrosine-protein phosphatase" evidence="7">
    <location>
        <begin position="376"/>
        <end position="524"/>
    </location>
</feature>
<evidence type="ECO:0000256" key="6">
    <source>
        <dbReference type="SAM" id="MobiDB-lite"/>
    </source>
</evidence>
<evidence type="ECO:0000256" key="5">
    <source>
        <dbReference type="ARBA" id="ARBA00048336"/>
    </source>
</evidence>
<dbReference type="SUPFAM" id="SSF52799">
    <property type="entry name" value="(Phosphotyrosine protein) phosphatases II"/>
    <property type="match status" value="3"/>
</dbReference>
<dbReference type="GO" id="GO:0004722">
    <property type="term" value="F:protein serine/threonine phosphatase activity"/>
    <property type="evidence" value="ECO:0007669"/>
    <property type="project" value="UniProtKB-EC"/>
</dbReference>
<dbReference type="InterPro" id="IPR016130">
    <property type="entry name" value="Tyr_Pase_AS"/>
</dbReference>
<dbReference type="GO" id="GO:0033549">
    <property type="term" value="F:MAP kinase phosphatase activity"/>
    <property type="evidence" value="ECO:0007669"/>
    <property type="project" value="TreeGrafter"/>
</dbReference>
<evidence type="ECO:0000259" key="7">
    <source>
        <dbReference type="PROSITE" id="PS50054"/>
    </source>
</evidence>
<sequence>MSGAALPDTQDPAGAGTCPEDVPSLKDLEQLLNSGRPSCNHVDEVWPNLFLGDLVTAHNRFVLWKMGVTHVLNAAHGTAYSHGGQDFYGATINYYGVPAHDLPSFDISQFFFSAAQFIHNALNTPGESATLLENEPPELRQGSSKMLHTRDSSSLTHSTSYETPSLSDLQQLLWLRAGSDSHVDEVWPNIFLGDAWAARSKTILQGLSITHILNAADGPYSINTGASYYADLQIEYYGVEAFDDPSFDISIFFYDAANFICKAINSSGGKVLVHCAMGVSRSATLVLAFLMIHENLTLVDALKADGKSNLDGYSPPIVSCLLLQWMAWDSLCSQDLRRPRIRSASSWSPSSGSSAGTPSLEELRRLLCTRTHPTEHVDEVWPNLYVGDLYVARDKAQLSRMGISHVVNAAAGRFRINTGPKFYDDLPVDYYGVEAEDNPNFDLSIHFYPVAHYIRAALNSPRGKVLVHCAMGISRSATLVLAFLMICEGMSLTAAIQTVRSHRGICPNSGFLQQLRDLDLQLGRGTGRGAEAC</sequence>
<dbReference type="OrthoDB" id="10252009at2759"/>
<proteinExistence type="inferred from homology"/>
<evidence type="ECO:0000256" key="1">
    <source>
        <dbReference type="ARBA" id="ARBA00008601"/>
    </source>
</evidence>
<feature type="domain" description="Tyrosine specific protein phosphatases" evidence="8">
    <location>
        <begin position="445"/>
        <end position="503"/>
    </location>
</feature>
<dbReference type="InterPro" id="IPR020422">
    <property type="entry name" value="TYR_PHOSPHATASE_DUAL_dom"/>
</dbReference>
<evidence type="ECO:0000259" key="8">
    <source>
        <dbReference type="PROSITE" id="PS50056"/>
    </source>
</evidence>
<dbReference type="InterPro" id="IPR000340">
    <property type="entry name" value="Dual-sp_phosphatase_cat-dom"/>
</dbReference>
<dbReference type="PANTHER" id="PTHR45682">
    <property type="entry name" value="AGAP008228-PA"/>
    <property type="match status" value="1"/>
</dbReference>
<dbReference type="PROSITE" id="PS50054">
    <property type="entry name" value="TYR_PHOSPHATASE_DUAL"/>
    <property type="match status" value="2"/>
</dbReference>
<dbReference type="PRINTS" id="PR01909">
    <property type="entry name" value="ADSPHPHTASEA"/>
</dbReference>
<feature type="region of interest" description="Disordered" evidence="6">
    <location>
        <begin position="1"/>
        <end position="20"/>
    </location>
</feature>
<dbReference type="GO" id="GO:0005737">
    <property type="term" value="C:cytoplasm"/>
    <property type="evidence" value="ECO:0007669"/>
    <property type="project" value="TreeGrafter"/>
</dbReference>
<dbReference type="InterPro" id="IPR029021">
    <property type="entry name" value="Prot-tyrosine_phosphatase-like"/>
</dbReference>
<dbReference type="PRINTS" id="PR01908">
    <property type="entry name" value="ADSPHPHTASE"/>
</dbReference>
<dbReference type="GO" id="GO:0043409">
    <property type="term" value="P:negative regulation of MAPK cascade"/>
    <property type="evidence" value="ECO:0007669"/>
    <property type="project" value="TreeGrafter"/>
</dbReference>
<dbReference type="AlphaFoldDB" id="A0A8K1GLG4"/>
<dbReference type="GO" id="GO:0008138">
    <property type="term" value="F:protein tyrosine/serine/threonine phosphatase activity"/>
    <property type="evidence" value="ECO:0007669"/>
    <property type="project" value="InterPro"/>
</dbReference>
<gene>
    <name evidence="9" type="ORF">HGM15179_006910</name>
</gene>
<accession>A0A8K1GLG4</accession>
<comment type="similarity">
    <text evidence="1">Belongs to the protein-tyrosine phosphatase family. Non-receptor class dual specificity subfamily.</text>
</comment>
<name>A0A8K1GLG4_9PASS</name>
<dbReference type="SMART" id="SM00195">
    <property type="entry name" value="DSPc"/>
    <property type="match status" value="2"/>
</dbReference>
<evidence type="ECO:0000313" key="10">
    <source>
        <dbReference type="Proteomes" id="UP000796761"/>
    </source>
</evidence>
<dbReference type="EMBL" id="SWJQ01000158">
    <property type="protein sequence ID" value="TRZ20168.1"/>
    <property type="molecule type" value="Genomic_DNA"/>
</dbReference>
<comment type="catalytic activity">
    <reaction evidence="4">
        <text>O-phospho-L-seryl-[protein] + H2O = L-seryl-[protein] + phosphate</text>
        <dbReference type="Rhea" id="RHEA:20629"/>
        <dbReference type="Rhea" id="RHEA-COMP:9863"/>
        <dbReference type="Rhea" id="RHEA-COMP:11604"/>
        <dbReference type="ChEBI" id="CHEBI:15377"/>
        <dbReference type="ChEBI" id="CHEBI:29999"/>
        <dbReference type="ChEBI" id="CHEBI:43474"/>
        <dbReference type="ChEBI" id="CHEBI:83421"/>
        <dbReference type="EC" id="3.1.3.16"/>
    </reaction>
</comment>
<dbReference type="Pfam" id="PF00782">
    <property type="entry name" value="DSPc"/>
    <property type="match status" value="2"/>
</dbReference>
<comment type="catalytic activity">
    <reaction evidence="5">
        <text>O-phospho-L-threonyl-[protein] + H2O = L-threonyl-[protein] + phosphate</text>
        <dbReference type="Rhea" id="RHEA:47004"/>
        <dbReference type="Rhea" id="RHEA-COMP:11060"/>
        <dbReference type="Rhea" id="RHEA-COMP:11605"/>
        <dbReference type="ChEBI" id="CHEBI:15377"/>
        <dbReference type="ChEBI" id="CHEBI:30013"/>
        <dbReference type="ChEBI" id="CHEBI:43474"/>
        <dbReference type="ChEBI" id="CHEBI:61977"/>
        <dbReference type="EC" id="3.1.3.16"/>
    </reaction>
</comment>
<evidence type="ECO:0000256" key="3">
    <source>
        <dbReference type="ARBA" id="ARBA00022912"/>
    </source>
</evidence>